<comment type="caution">
    <text evidence="1">The sequence shown here is derived from an EMBL/GenBank/DDBJ whole genome shotgun (WGS) entry which is preliminary data.</text>
</comment>
<evidence type="ECO:0000313" key="2">
    <source>
        <dbReference type="Proteomes" id="UP001184614"/>
    </source>
</evidence>
<reference evidence="1 2" key="1">
    <citation type="submission" date="2023-07" db="EMBL/GenBank/DDBJ databases">
        <title>Sorghum-associated microbial communities from plants grown in Nebraska, USA.</title>
        <authorList>
            <person name="Schachtman D."/>
        </authorList>
    </citation>
    <scope>NUCLEOTIDE SEQUENCE [LARGE SCALE GENOMIC DNA]</scope>
    <source>
        <strain evidence="1 2">DS1730</strain>
    </source>
</reference>
<dbReference type="RefSeq" id="WP_310012201.1">
    <property type="nucleotide sequence ID" value="NZ_JAVDQT010000002.1"/>
</dbReference>
<evidence type="ECO:0000313" key="1">
    <source>
        <dbReference type="EMBL" id="MDR6432438.1"/>
    </source>
</evidence>
<sequence>MLLYVNNEMENGIIAKLPLALDKDIKGFQGDAIDFEISSMNGQLIPVEDVQPYKSMFRIFSGSSELKNIYMALSFNLNFVTPDGKKTSLMRSSSTDEWLVTNGDYYCDAATSFGFTSGSKFGGNYSASLANAFLYIIKTGSLIDNKMSEPIAIKAQFYPSSAHAAITPKDGIQIVISNRQNALE</sequence>
<accession>A0ABU1M948</accession>
<gene>
    <name evidence="1" type="ORF">J2782_002173</name>
</gene>
<dbReference type="EMBL" id="JAVDQT010000002">
    <property type="protein sequence ID" value="MDR6432438.1"/>
    <property type="molecule type" value="Genomic_DNA"/>
</dbReference>
<organism evidence="1 2">
    <name type="scientific">Brucella pseudogrignonensis</name>
    <dbReference type="NCBI Taxonomy" id="419475"/>
    <lineage>
        <taxon>Bacteria</taxon>
        <taxon>Pseudomonadati</taxon>
        <taxon>Pseudomonadota</taxon>
        <taxon>Alphaproteobacteria</taxon>
        <taxon>Hyphomicrobiales</taxon>
        <taxon>Brucellaceae</taxon>
        <taxon>Brucella/Ochrobactrum group</taxon>
        <taxon>Brucella</taxon>
    </lineage>
</organism>
<protein>
    <submittedName>
        <fullName evidence="1">Uncharacterized protein</fullName>
    </submittedName>
</protein>
<name>A0ABU1M948_9HYPH</name>
<dbReference type="Proteomes" id="UP001184614">
    <property type="component" value="Unassembled WGS sequence"/>
</dbReference>
<proteinExistence type="predicted"/>
<keyword evidence="2" id="KW-1185">Reference proteome</keyword>